<name>A0A0E9WH10_ANGAN</name>
<evidence type="ECO:0000313" key="2">
    <source>
        <dbReference type="EMBL" id="JAH89581.1"/>
    </source>
</evidence>
<organism evidence="2">
    <name type="scientific">Anguilla anguilla</name>
    <name type="common">European freshwater eel</name>
    <name type="synonym">Muraena anguilla</name>
    <dbReference type="NCBI Taxonomy" id="7936"/>
    <lineage>
        <taxon>Eukaryota</taxon>
        <taxon>Metazoa</taxon>
        <taxon>Chordata</taxon>
        <taxon>Craniata</taxon>
        <taxon>Vertebrata</taxon>
        <taxon>Euteleostomi</taxon>
        <taxon>Actinopterygii</taxon>
        <taxon>Neopterygii</taxon>
        <taxon>Teleostei</taxon>
        <taxon>Anguilliformes</taxon>
        <taxon>Anguillidae</taxon>
        <taxon>Anguilla</taxon>
    </lineage>
</organism>
<accession>A0A0E9WH10</accession>
<reference evidence="2" key="1">
    <citation type="submission" date="2014-11" db="EMBL/GenBank/DDBJ databases">
        <authorList>
            <person name="Amaro Gonzalez C."/>
        </authorList>
    </citation>
    <scope>NUCLEOTIDE SEQUENCE</scope>
</reference>
<protein>
    <submittedName>
        <fullName evidence="2">Uncharacterized protein</fullName>
    </submittedName>
</protein>
<evidence type="ECO:0000256" key="1">
    <source>
        <dbReference type="SAM" id="MobiDB-lite"/>
    </source>
</evidence>
<proteinExistence type="predicted"/>
<dbReference type="EMBL" id="GBXM01018996">
    <property type="protein sequence ID" value="JAH89581.1"/>
    <property type="molecule type" value="Transcribed_RNA"/>
</dbReference>
<sequence length="68" mass="7678">MAKTSRQAKFKSPTVGNMQNALKWRPAGPGFHAEKMSTASPHHMKDVRFLYHLKSLNFRKKGCTVSFG</sequence>
<dbReference type="AlphaFoldDB" id="A0A0E9WH10"/>
<reference evidence="2" key="2">
    <citation type="journal article" date="2015" name="Fish Shellfish Immunol.">
        <title>Early steps in the European eel (Anguilla anguilla)-Vibrio vulnificus interaction in the gills: Role of the RtxA13 toxin.</title>
        <authorList>
            <person name="Callol A."/>
            <person name="Pajuelo D."/>
            <person name="Ebbesson L."/>
            <person name="Teles M."/>
            <person name="MacKenzie S."/>
            <person name="Amaro C."/>
        </authorList>
    </citation>
    <scope>NUCLEOTIDE SEQUENCE</scope>
</reference>
<feature type="region of interest" description="Disordered" evidence="1">
    <location>
        <begin position="1"/>
        <end position="38"/>
    </location>
</feature>